<evidence type="ECO:0000313" key="2">
    <source>
        <dbReference type="Proteomes" id="UP001163603"/>
    </source>
</evidence>
<proteinExistence type="predicted"/>
<reference evidence="2" key="1">
    <citation type="journal article" date="2023" name="G3 (Bethesda)">
        <title>Genome assembly and association tests identify interacting loci associated with vigor, precocity, and sex in interspecific pistachio rootstocks.</title>
        <authorList>
            <person name="Palmer W."/>
            <person name="Jacygrad E."/>
            <person name="Sagayaradj S."/>
            <person name="Cavanaugh K."/>
            <person name="Han R."/>
            <person name="Bertier L."/>
            <person name="Beede B."/>
            <person name="Kafkas S."/>
            <person name="Golino D."/>
            <person name="Preece J."/>
            <person name="Michelmore R."/>
        </authorList>
    </citation>
    <scope>NUCLEOTIDE SEQUENCE [LARGE SCALE GENOMIC DNA]</scope>
</reference>
<organism evidence="1 2">
    <name type="scientific">Pistacia integerrima</name>
    <dbReference type="NCBI Taxonomy" id="434235"/>
    <lineage>
        <taxon>Eukaryota</taxon>
        <taxon>Viridiplantae</taxon>
        <taxon>Streptophyta</taxon>
        <taxon>Embryophyta</taxon>
        <taxon>Tracheophyta</taxon>
        <taxon>Spermatophyta</taxon>
        <taxon>Magnoliopsida</taxon>
        <taxon>eudicotyledons</taxon>
        <taxon>Gunneridae</taxon>
        <taxon>Pentapetalae</taxon>
        <taxon>rosids</taxon>
        <taxon>malvids</taxon>
        <taxon>Sapindales</taxon>
        <taxon>Anacardiaceae</taxon>
        <taxon>Pistacia</taxon>
    </lineage>
</organism>
<sequence length="180" mass="18605">MARFMSWAFVGVIVVALLQCAAAATDHVVGDSLGWKVPSTTNAYETWAAGKTFMVGDTLTFNFVTDEHDVLEVTKESYDACTDSNPVGNMTNVGPAKINLKSAGDKYYICTIGRHCANGQKLAIKVTSADASSPTSGPSASMTPPPPSGGGGAPGLDSSSSISLASVLLSMFAVVIGFLF</sequence>
<comment type="caution">
    <text evidence="1">The sequence shown here is derived from an EMBL/GenBank/DDBJ whole genome shotgun (WGS) entry which is preliminary data.</text>
</comment>
<protein>
    <submittedName>
        <fullName evidence="1">Uncharacterized protein</fullName>
    </submittedName>
</protein>
<dbReference type="Proteomes" id="UP001163603">
    <property type="component" value="Chromosome 15"/>
</dbReference>
<gene>
    <name evidence="1" type="ORF">Pint_30125</name>
</gene>
<dbReference type="EMBL" id="CM047750">
    <property type="protein sequence ID" value="KAJ0008503.1"/>
    <property type="molecule type" value="Genomic_DNA"/>
</dbReference>
<accession>A0ACC0X4C6</accession>
<name>A0ACC0X4C6_9ROSI</name>
<evidence type="ECO:0000313" key="1">
    <source>
        <dbReference type="EMBL" id="KAJ0008503.1"/>
    </source>
</evidence>
<keyword evidence="2" id="KW-1185">Reference proteome</keyword>